<dbReference type="EMBL" id="FN869859">
    <property type="protein sequence ID" value="CCC82194.1"/>
    <property type="molecule type" value="Genomic_DNA"/>
</dbReference>
<dbReference type="Pfam" id="PF01904">
    <property type="entry name" value="DUF72"/>
    <property type="match status" value="1"/>
</dbReference>
<accession>G4RKU9</accession>
<dbReference type="InterPro" id="IPR036520">
    <property type="entry name" value="UPF0759_sf"/>
</dbReference>
<keyword evidence="1" id="KW-0812">Transmembrane</keyword>
<name>G4RKU9_THETK</name>
<dbReference type="eggNOG" id="arCOG04291">
    <property type="taxonomic scope" value="Archaea"/>
</dbReference>
<dbReference type="PaxDb" id="768679-TTX_1567"/>
<dbReference type="Proteomes" id="UP000002654">
    <property type="component" value="Chromosome"/>
</dbReference>
<gene>
    <name evidence="2" type="ordered locus">TTX_1567</name>
</gene>
<protein>
    <recommendedName>
        <fullName evidence="4">DUF72 domain-containing protein</fullName>
    </recommendedName>
</protein>
<evidence type="ECO:0008006" key="4">
    <source>
        <dbReference type="Google" id="ProtNLM"/>
    </source>
</evidence>
<sequence>MPEYMDWPSSTRLSLIAYKTAIVVIVGICGFARSRRDVYSALDAVELQETFYNLPNEERLRALSREAPPGFVFTVKVFQGITHPPTSPTFKRTRGFRPTENHGLLKPTSENLELWDLFRRLTKPLGARVYVFQTPPSMRTEHLSAALEFFRTIRGDETIAWEPRGEVANVEGLDAALAEINVSLVVDPLKRPLPNSPIHYFRLHGMGGEVNYRYKYTDDDLNKLLIISKKAKNPYIMFNNIYMFDDAVRFKRLASAIS</sequence>
<organism evidence="2 3">
    <name type="scientific">Thermoproteus tenax (strain ATCC 35583 / DSM 2078 / JCM 9277 / NBRC 100435 / Kra 1)</name>
    <dbReference type="NCBI Taxonomy" id="768679"/>
    <lineage>
        <taxon>Archaea</taxon>
        <taxon>Thermoproteota</taxon>
        <taxon>Thermoprotei</taxon>
        <taxon>Thermoproteales</taxon>
        <taxon>Thermoproteaceae</taxon>
        <taxon>Thermoproteus</taxon>
    </lineage>
</organism>
<evidence type="ECO:0000313" key="3">
    <source>
        <dbReference type="Proteomes" id="UP000002654"/>
    </source>
</evidence>
<dbReference type="STRING" id="768679.TTX_1567"/>
<dbReference type="HOGENOM" id="CLU_1192595_0_0_2"/>
<dbReference type="PANTHER" id="PTHR30348:SF4">
    <property type="entry name" value="DUF72 DOMAIN-CONTAINING PROTEIN"/>
    <property type="match status" value="1"/>
</dbReference>
<dbReference type="KEGG" id="ttn:TTX_1567"/>
<reference evidence="2 3" key="1">
    <citation type="journal article" date="2011" name="PLoS ONE">
        <title>The complete genome sequence of Thermoproteus tenax: a physiologically versatile member of the Crenarchaeota.</title>
        <authorList>
            <person name="Siebers B."/>
            <person name="Zaparty M."/>
            <person name="Raddatz G."/>
            <person name="Tjaden B."/>
            <person name="Albers S.V."/>
            <person name="Bell S.D."/>
            <person name="Blombach F."/>
            <person name="Kletzin A."/>
            <person name="Kyrpides N."/>
            <person name="Lanz C."/>
            <person name="Plagens A."/>
            <person name="Rampp M."/>
            <person name="Rosinus A."/>
            <person name="von Jan M."/>
            <person name="Makarova K.S."/>
            <person name="Klenk H.P."/>
            <person name="Schuster S.C."/>
            <person name="Hensel R."/>
        </authorList>
    </citation>
    <scope>NUCLEOTIDE SEQUENCE [LARGE SCALE GENOMIC DNA]</scope>
    <source>
        <strain evidence="3">ATCC 35583 / DSM 2078 / JCM 9277 / NBRC 100435 / Kra 1</strain>
    </source>
</reference>
<keyword evidence="1" id="KW-1133">Transmembrane helix</keyword>
<keyword evidence="3" id="KW-1185">Reference proteome</keyword>
<evidence type="ECO:0000256" key="1">
    <source>
        <dbReference type="SAM" id="Phobius"/>
    </source>
</evidence>
<proteinExistence type="predicted"/>
<dbReference type="InterPro" id="IPR002763">
    <property type="entry name" value="DUF72"/>
</dbReference>
<keyword evidence="1" id="KW-0472">Membrane</keyword>
<dbReference type="PANTHER" id="PTHR30348">
    <property type="entry name" value="UNCHARACTERIZED PROTEIN YECE"/>
    <property type="match status" value="1"/>
</dbReference>
<feature type="transmembrane region" description="Helical" evidence="1">
    <location>
        <begin position="12"/>
        <end position="32"/>
    </location>
</feature>
<dbReference type="SUPFAM" id="SSF117396">
    <property type="entry name" value="TM1631-like"/>
    <property type="match status" value="1"/>
</dbReference>
<dbReference type="PATRIC" id="fig|768679.9.peg.1589"/>
<dbReference type="Gene3D" id="3.20.20.410">
    <property type="entry name" value="Protein of unknown function UPF0759"/>
    <property type="match status" value="1"/>
</dbReference>
<evidence type="ECO:0000313" key="2">
    <source>
        <dbReference type="EMBL" id="CCC82194.1"/>
    </source>
</evidence>
<dbReference type="AlphaFoldDB" id="G4RKU9"/>